<accession>A0A1U9JSQ7</accession>
<gene>
    <name evidence="3" type="primary">tplA</name>
    <name evidence="3" type="ORF">BHV28_01670</name>
</gene>
<keyword evidence="1" id="KW-0732">Signal</keyword>
<dbReference type="Proteomes" id="UP000188912">
    <property type="component" value="Chromosome"/>
</dbReference>
<dbReference type="AlphaFoldDB" id="A0A1U9JSQ7"/>
<keyword evidence="4" id="KW-1185">Reference proteome</keyword>
<dbReference type="InterPro" id="IPR013740">
    <property type="entry name" value="Redoxin"/>
</dbReference>
<dbReference type="PANTHER" id="PTHR42852:SF13">
    <property type="entry name" value="PROTEIN DIPZ"/>
    <property type="match status" value="1"/>
</dbReference>
<dbReference type="CDD" id="cd02966">
    <property type="entry name" value="TlpA_like_family"/>
    <property type="match status" value="1"/>
</dbReference>
<dbReference type="Pfam" id="PF08534">
    <property type="entry name" value="Redoxin"/>
    <property type="match status" value="1"/>
</dbReference>
<feature type="domain" description="Thioredoxin" evidence="2">
    <location>
        <begin position="72"/>
        <end position="221"/>
    </location>
</feature>
<dbReference type="PROSITE" id="PS51352">
    <property type="entry name" value="THIOREDOXIN_2"/>
    <property type="match status" value="1"/>
</dbReference>
<dbReference type="KEGG" id="thd:BHV28_01670"/>
<name>A0A1U9JSQ7_9HYPH</name>
<feature type="chain" id="PRO_5012030140" evidence="1">
    <location>
        <begin position="32"/>
        <end position="221"/>
    </location>
</feature>
<dbReference type="InterPro" id="IPR050553">
    <property type="entry name" value="Thioredoxin_ResA/DsbE_sf"/>
</dbReference>
<sequence>MSIYNAVKRHCRQAVFRLRPLFLGVSVTVCAAIAASVVANAQSQAQCRIDSARAETFKAAARGDIARLLLPAQAPWYVGDLAFQDEAGRDKRLADFKGKTLLVNLWAAWCKPCREEMPELARLYKQTADENFAVVTINVDRSPEGKVPQFLREVGADNLPLYLDKGMTTFKAARRQGLAYGLPFTMLVDEGGCLMATFTGSAPWGGRDAVEFLRAATGKAE</sequence>
<protein>
    <submittedName>
        <fullName evidence="3">Thisulfide interchange protein</fullName>
    </submittedName>
</protein>
<evidence type="ECO:0000259" key="2">
    <source>
        <dbReference type="PROSITE" id="PS51352"/>
    </source>
</evidence>
<dbReference type="SUPFAM" id="SSF52833">
    <property type="entry name" value="Thioredoxin-like"/>
    <property type="match status" value="1"/>
</dbReference>
<dbReference type="PANTHER" id="PTHR42852">
    <property type="entry name" value="THIOL:DISULFIDE INTERCHANGE PROTEIN DSBE"/>
    <property type="match status" value="1"/>
</dbReference>
<dbReference type="STRING" id="1902579.BHV28_01670"/>
<evidence type="ECO:0000313" key="3">
    <source>
        <dbReference type="EMBL" id="AQS40892.1"/>
    </source>
</evidence>
<reference evidence="3 4" key="1">
    <citation type="journal article" date="2010" name="Science">
        <title>Genomic comparison of the ants Camponotus floridanus and Harpegnathos saltator.</title>
        <authorList>
            <person name="Bonasio R."/>
            <person name="Zhang G."/>
            <person name="Ye C."/>
            <person name="Mutti N.S."/>
            <person name="Fang X."/>
            <person name="Qin N."/>
            <person name="Donahue G."/>
            <person name="Yang P."/>
            <person name="Li Q."/>
            <person name="Li C."/>
            <person name="Zhang P."/>
            <person name="Huang Z."/>
            <person name="Berger S.L."/>
            <person name="Reinberg D."/>
            <person name="Wang J."/>
            <person name="Liebig J."/>
        </authorList>
    </citation>
    <scope>NUCLEOTIDE SEQUENCE [LARGE SCALE GENOMIC DNA]</scope>
    <source>
        <strain evidence="3 4">Hsal</strain>
    </source>
</reference>
<feature type="signal peptide" evidence="1">
    <location>
        <begin position="1"/>
        <end position="31"/>
    </location>
</feature>
<reference evidence="3 4" key="2">
    <citation type="journal article" date="2016" name="Sci. Rep.">
        <title>The genome of Rhizobiales bacteria in predatory ants reveals urease gene functions but no genes for nitrogen fixation.</title>
        <authorList>
            <person name="Neuvonen M.M."/>
            <person name="Tamarit D."/>
            <person name="Naslund K."/>
            <person name="Liebig J."/>
            <person name="Feldhaar H."/>
            <person name="Moran N.A."/>
            <person name="Guy L."/>
            <person name="Andersson S.G."/>
        </authorList>
    </citation>
    <scope>NUCLEOTIDE SEQUENCE [LARGE SCALE GENOMIC DNA]</scope>
    <source>
        <strain evidence="3 4">Hsal</strain>
    </source>
</reference>
<dbReference type="InterPro" id="IPR036249">
    <property type="entry name" value="Thioredoxin-like_sf"/>
</dbReference>
<evidence type="ECO:0000313" key="4">
    <source>
        <dbReference type="Proteomes" id="UP000188912"/>
    </source>
</evidence>
<dbReference type="InterPro" id="IPR013766">
    <property type="entry name" value="Thioredoxin_domain"/>
</dbReference>
<proteinExistence type="predicted"/>
<organism evidence="3 4">
    <name type="scientific">Candidatus Tokpelaia hoelldobleri</name>
    <dbReference type="NCBI Taxonomy" id="1902579"/>
    <lineage>
        <taxon>Bacteria</taxon>
        <taxon>Pseudomonadati</taxon>
        <taxon>Pseudomonadota</taxon>
        <taxon>Alphaproteobacteria</taxon>
        <taxon>Hyphomicrobiales</taxon>
        <taxon>Candidatus Tokpelaia</taxon>
    </lineage>
</organism>
<dbReference type="EMBL" id="CP017315">
    <property type="protein sequence ID" value="AQS40892.1"/>
    <property type="molecule type" value="Genomic_DNA"/>
</dbReference>
<dbReference type="Gene3D" id="3.40.30.10">
    <property type="entry name" value="Glutaredoxin"/>
    <property type="match status" value="1"/>
</dbReference>
<dbReference type="GO" id="GO:0016491">
    <property type="term" value="F:oxidoreductase activity"/>
    <property type="evidence" value="ECO:0007669"/>
    <property type="project" value="InterPro"/>
</dbReference>
<evidence type="ECO:0000256" key="1">
    <source>
        <dbReference type="SAM" id="SignalP"/>
    </source>
</evidence>